<feature type="domain" description="Plant heme peroxidase family profile" evidence="3">
    <location>
        <begin position="44"/>
        <end position="289"/>
    </location>
</feature>
<dbReference type="SUPFAM" id="SSF48113">
    <property type="entry name" value="Heme-dependent peroxidases"/>
    <property type="match status" value="1"/>
</dbReference>
<evidence type="ECO:0000313" key="5">
    <source>
        <dbReference type="Proteomes" id="UP001642464"/>
    </source>
</evidence>
<dbReference type="PROSITE" id="PS00435">
    <property type="entry name" value="PEROXIDASE_1"/>
    <property type="match status" value="1"/>
</dbReference>
<dbReference type="PRINTS" id="PR00459">
    <property type="entry name" value="ASPEROXIDASE"/>
</dbReference>
<dbReference type="Gene3D" id="1.10.420.10">
    <property type="entry name" value="Peroxidase, domain 2"/>
    <property type="match status" value="1"/>
</dbReference>
<evidence type="ECO:0000256" key="2">
    <source>
        <dbReference type="RuleBase" id="RU004241"/>
    </source>
</evidence>
<protein>
    <submittedName>
        <fullName evidence="4">Chloroplastic (OsAPx7)</fullName>
    </submittedName>
</protein>
<dbReference type="Gene3D" id="1.10.520.10">
    <property type="match status" value="1"/>
</dbReference>
<comment type="similarity">
    <text evidence="2">Belongs to the peroxidase family.</text>
</comment>
<proteinExistence type="inferred from homology"/>
<accession>A0ABP0K5Y9</accession>
<dbReference type="EMBL" id="CAXAMM010009959">
    <property type="protein sequence ID" value="CAK9021830.1"/>
    <property type="molecule type" value="Genomic_DNA"/>
</dbReference>
<sequence length="289" mass="31293">AYKEALVACRSDMRAFIDKMNCNPIMVRLAWHDSGTYDVSKPGVGGADGSIRFDEELGHGANAGLSKAMGYVEQFKKKYPILSYADIIQMGSAEAIHLAGGPRIQMVYGRKDAEKCPPEGNLPDGNGPFPGGVDAKQHLRDVFHRMGFSDQDIVTLSGAHTIGRAFKERSGATPNGYGSKNGTAYTGDEAHVARGDGKTGLGMAGGQSWTKKWLSFDNAYFSQASDKNLLALETDKVIQEDADFKGTFDRYAKSQQDFFREYAAVHKRLSELGSTFVVGGGISIDEAKL</sequence>
<gene>
    <name evidence="4" type="ORF">SCF082_LOCUS15511</name>
</gene>
<organism evidence="4 5">
    <name type="scientific">Durusdinium trenchii</name>
    <dbReference type="NCBI Taxonomy" id="1381693"/>
    <lineage>
        <taxon>Eukaryota</taxon>
        <taxon>Sar</taxon>
        <taxon>Alveolata</taxon>
        <taxon>Dinophyceae</taxon>
        <taxon>Suessiales</taxon>
        <taxon>Symbiodiniaceae</taxon>
        <taxon>Durusdinium</taxon>
    </lineage>
</organism>
<dbReference type="InterPro" id="IPR002016">
    <property type="entry name" value="Haem_peroxidase"/>
</dbReference>
<evidence type="ECO:0000313" key="4">
    <source>
        <dbReference type="EMBL" id="CAK9021830.1"/>
    </source>
</evidence>
<dbReference type="PROSITE" id="PS50873">
    <property type="entry name" value="PEROXIDASE_4"/>
    <property type="match status" value="1"/>
</dbReference>
<dbReference type="PANTHER" id="PTHR31356">
    <property type="entry name" value="THYLAKOID LUMENAL 29 KDA PROTEIN, CHLOROPLASTIC-RELATED"/>
    <property type="match status" value="1"/>
</dbReference>
<feature type="non-terminal residue" evidence="4">
    <location>
        <position position="1"/>
    </location>
</feature>
<dbReference type="InterPro" id="IPR002207">
    <property type="entry name" value="Peroxidase_I"/>
</dbReference>
<name>A0ABP0K5Y9_9DINO</name>
<comment type="caution">
    <text evidence="4">The sequence shown here is derived from an EMBL/GenBank/DDBJ whole genome shotgun (WGS) entry which is preliminary data.</text>
</comment>
<dbReference type="InterPro" id="IPR044831">
    <property type="entry name" value="Ccp1-like"/>
</dbReference>
<dbReference type="Proteomes" id="UP001642464">
    <property type="component" value="Unassembled WGS sequence"/>
</dbReference>
<evidence type="ECO:0000256" key="1">
    <source>
        <dbReference type="ARBA" id="ARBA00023002"/>
    </source>
</evidence>
<keyword evidence="5" id="KW-1185">Reference proteome</keyword>
<evidence type="ECO:0000259" key="3">
    <source>
        <dbReference type="PROSITE" id="PS50873"/>
    </source>
</evidence>
<dbReference type="InterPro" id="IPR010255">
    <property type="entry name" value="Haem_peroxidase_sf"/>
</dbReference>
<reference evidence="4 5" key="1">
    <citation type="submission" date="2024-02" db="EMBL/GenBank/DDBJ databases">
        <authorList>
            <person name="Chen Y."/>
            <person name="Shah S."/>
            <person name="Dougan E. K."/>
            <person name="Thang M."/>
            <person name="Chan C."/>
        </authorList>
    </citation>
    <scope>NUCLEOTIDE SEQUENCE [LARGE SCALE GENOMIC DNA]</scope>
</reference>
<dbReference type="PRINTS" id="PR00458">
    <property type="entry name" value="PEROXIDASE"/>
</dbReference>
<dbReference type="Pfam" id="PF00141">
    <property type="entry name" value="peroxidase"/>
    <property type="match status" value="1"/>
</dbReference>
<dbReference type="InterPro" id="IPR019793">
    <property type="entry name" value="Peroxidases_heam-ligand_BS"/>
</dbReference>
<dbReference type="PANTHER" id="PTHR31356:SF66">
    <property type="entry name" value="CATALASE-PEROXIDASE"/>
    <property type="match status" value="1"/>
</dbReference>
<keyword evidence="1" id="KW-0560">Oxidoreductase</keyword>